<dbReference type="EMBL" id="JAFMYU010000018">
    <property type="protein sequence ID" value="MBO0933269.1"/>
    <property type="molecule type" value="Genomic_DNA"/>
</dbReference>
<dbReference type="Gene3D" id="3.40.50.300">
    <property type="entry name" value="P-loop containing nucleotide triphosphate hydrolases"/>
    <property type="match status" value="1"/>
</dbReference>
<name>A0A939G9R6_9BACT</name>
<dbReference type="PANTHER" id="PTHR39206:SF1">
    <property type="entry name" value="SLL8004 PROTEIN"/>
    <property type="match status" value="1"/>
</dbReference>
<dbReference type="RefSeq" id="WP_207337227.1">
    <property type="nucleotide sequence ID" value="NZ_JAFMYU010000018.1"/>
</dbReference>
<accession>A0A939G9R6</accession>
<proteinExistence type="predicted"/>
<evidence type="ECO:0008006" key="3">
    <source>
        <dbReference type="Google" id="ProtNLM"/>
    </source>
</evidence>
<dbReference type="SUPFAM" id="SSF52540">
    <property type="entry name" value="P-loop containing nucleoside triphosphate hydrolases"/>
    <property type="match status" value="1"/>
</dbReference>
<organism evidence="1 2">
    <name type="scientific">Fibrella aquatilis</name>
    <dbReference type="NCBI Taxonomy" id="2817059"/>
    <lineage>
        <taxon>Bacteria</taxon>
        <taxon>Pseudomonadati</taxon>
        <taxon>Bacteroidota</taxon>
        <taxon>Cytophagia</taxon>
        <taxon>Cytophagales</taxon>
        <taxon>Spirosomataceae</taxon>
        <taxon>Fibrella</taxon>
    </lineage>
</organism>
<protein>
    <recommendedName>
        <fullName evidence="3">UDP-N-acetylglucosamine kinase</fullName>
    </recommendedName>
</protein>
<gene>
    <name evidence="1" type="ORF">J2I48_19820</name>
</gene>
<dbReference type="AlphaFoldDB" id="A0A939G9R6"/>
<comment type="caution">
    <text evidence="1">The sequence shown here is derived from an EMBL/GenBank/DDBJ whole genome shotgun (WGS) entry which is preliminary data.</text>
</comment>
<dbReference type="Proteomes" id="UP000664795">
    <property type="component" value="Unassembled WGS sequence"/>
</dbReference>
<evidence type="ECO:0000313" key="1">
    <source>
        <dbReference type="EMBL" id="MBO0933269.1"/>
    </source>
</evidence>
<dbReference type="InterPro" id="IPR027417">
    <property type="entry name" value="P-loop_NTPase"/>
</dbReference>
<sequence>MPTLTLFAGPNGSGKSTIVNFVRTDDPYPYPPGTFYLNADDLEKQLRSRPICDLRPYGLHTLPLAEWNRFVKESTLTDKICQTKQLTVDQVLTCIKLVRGSIGIKTEATDTDPYYMEVDSYVAALIIDFIRYHLIRTEQSFAFETVMSHAGKLDIMRRARKAGFQVRLYYVTTRDPDINVARVSYRVADGGHPVDEAKIRSRYWDSLNNLAGALRLADEAYLFDNSTDGGDSIEIAHKVGNELMVSVEEVPDWYIQYVEAKFLP</sequence>
<keyword evidence="2" id="KW-1185">Reference proteome</keyword>
<evidence type="ECO:0000313" key="2">
    <source>
        <dbReference type="Proteomes" id="UP000664795"/>
    </source>
</evidence>
<reference evidence="1 2" key="1">
    <citation type="submission" date="2021-03" db="EMBL/GenBank/DDBJ databases">
        <title>Fibrella sp. HMF5036 genome sequencing and assembly.</title>
        <authorList>
            <person name="Kang H."/>
            <person name="Kim H."/>
            <person name="Bae S."/>
            <person name="Joh K."/>
        </authorList>
    </citation>
    <scope>NUCLEOTIDE SEQUENCE [LARGE SCALE GENOMIC DNA]</scope>
    <source>
        <strain evidence="1 2">HMF5036</strain>
    </source>
</reference>
<dbReference type="PANTHER" id="PTHR39206">
    <property type="entry name" value="SLL8004 PROTEIN"/>
    <property type="match status" value="1"/>
</dbReference>